<gene>
    <name evidence="1" type="ORF">BRADI_2g26399v3</name>
</gene>
<keyword evidence="3" id="KW-1185">Reference proteome</keyword>
<dbReference type="Proteomes" id="UP000008810">
    <property type="component" value="Chromosome 2"/>
</dbReference>
<dbReference type="Gramene" id="PNT71345">
    <property type="protein sequence ID" value="PNT71345"/>
    <property type="gene ID" value="BRADI_2g26399v3"/>
</dbReference>
<proteinExistence type="predicted"/>
<organism evidence="1">
    <name type="scientific">Brachypodium distachyon</name>
    <name type="common">Purple false brome</name>
    <name type="synonym">Trachynia distachya</name>
    <dbReference type="NCBI Taxonomy" id="15368"/>
    <lineage>
        <taxon>Eukaryota</taxon>
        <taxon>Viridiplantae</taxon>
        <taxon>Streptophyta</taxon>
        <taxon>Embryophyta</taxon>
        <taxon>Tracheophyta</taxon>
        <taxon>Spermatophyta</taxon>
        <taxon>Magnoliopsida</taxon>
        <taxon>Liliopsida</taxon>
        <taxon>Poales</taxon>
        <taxon>Poaceae</taxon>
        <taxon>BOP clade</taxon>
        <taxon>Pooideae</taxon>
        <taxon>Stipodae</taxon>
        <taxon>Brachypodieae</taxon>
        <taxon>Brachypodium</taxon>
    </lineage>
</organism>
<evidence type="ECO:0000313" key="2">
    <source>
        <dbReference type="EnsemblPlants" id="PNT71345"/>
    </source>
</evidence>
<dbReference type="InParanoid" id="A0A2K2DAN6"/>
<protein>
    <submittedName>
        <fullName evidence="1 2">Uncharacterized protein</fullName>
    </submittedName>
</protein>
<name>A0A2K2DAN6_BRADI</name>
<evidence type="ECO:0000313" key="3">
    <source>
        <dbReference type="Proteomes" id="UP000008810"/>
    </source>
</evidence>
<sequence>MPLQAPMLGAGLKLPLGPALPPKMIWQCTFASVLPELLSNSVPASLRLPLPPVTMKRNWCLAFDDVAVQVCVVWLEVQPVEMSGRRMISPRRIAHSLFTEEEVSMSQ</sequence>
<reference evidence="1" key="2">
    <citation type="submission" date="2017-06" db="EMBL/GenBank/DDBJ databases">
        <title>WGS assembly of Brachypodium distachyon.</title>
        <authorList>
            <consortium name="The International Brachypodium Initiative"/>
            <person name="Lucas S."/>
            <person name="Harmon-Smith M."/>
            <person name="Lail K."/>
            <person name="Tice H."/>
            <person name="Grimwood J."/>
            <person name="Bruce D."/>
            <person name="Barry K."/>
            <person name="Shu S."/>
            <person name="Lindquist E."/>
            <person name="Wang M."/>
            <person name="Pitluck S."/>
            <person name="Vogel J.P."/>
            <person name="Garvin D.F."/>
            <person name="Mockler T.C."/>
            <person name="Schmutz J."/>
            <person name="Rokhsar D."/>
            <person name="Bevan M.W."/>
        </authorList>
    </citation>
    <scope>NUCLEOTIDE SEQUENCE</scope>
    <source>
        <strain evidence="1">Bd21</strain>
    </source>
</reference>
<dbReference type="EnsemblPlants" id="PNT71345">
    <property type="protein sequence ID" value="PNT71345"/>
    <property type="gene ID" value="BRADI_2g26399v3"/>
</dbReference>
<reference evidence="2" key="3">
    <citation type="submission" date="2018-08" db="UniProtKB">
        <authorList>
            <consortium name="EnsemblPlants"/>
        </authorList>
    </citation>
    <scope>IDENTIFICATION</scope>
    <source>
        <strain evidence="2">cv. Bd21</strain>
    </source>
</reference>
<accession>A0A2K2DAN6</accession>
<dbReference type="AlphaFoldDB" id="A0A2K2DAN6"/>
<reference evidence="1 2" key="1">
    <citation type="journal article" date="2010" name="Nature">
        <title>Genome sequencing and analysis of the model grass Brachypodium distachyon.</title>
        <authorList>
            <consortium name="International Brachypodium Initiative"/>
        </authorList>
    </citation>
    <scope>NUCLEOTIDE SEQUENCE [LARGE SCALE GENOMIC DNA]</scope>
    <source>
        <strain evidence="1 2">Bd21</strain>
    </source>
</reference>
<evidence type="ECO:0000313" key="1">
    <source>
        <dbReference type="EMBL" id="PNT71345.1"/>
    </source>
</evidence>
<dbReference type="EMBL" id="CM000881">
    <property type="protein sequence ID" value="PNT71345.1"/>
    <property type="molecule type" value="Genomic_DNA"/>
</dbReference>